<evidence type="ECO:0000313" key="1">
    <source>
        <dbReference type="EMBL" id="TWI28400.1"/>
    </source>
</evidence>
<protein>
    <submittedName>
        <fullName evidence="1">Uncharacterized protein</fullName>
    </submittedName>
</protein>
<evidence type="ECO:0000313" key="2">
    <source>
        <dbReference type="Proteomes" id="UP000317122"/>
    </source>
</evidence>
<name>A0A562N8H6_9HYPH</name>
<dbReference type="Proteomes" id="UP000317122">
    <property type="component" value="Unassembled WGS sequence"/>
</dbReference>
<organism evidence="1 2">
    <name type="scientific">Mesorhizobium tianshanense</name>
    <dbReference type="NCBI Taxonomy" id="39844"/>
    <lineage>
        <taxon>Bacteria</taxon>
        <taxon>Pseudomonadati</taxon>
        <taxon>Pseudomonadota</taxon>
        <taxon>Alphaproteobacteria</taxon>
        <taxon>Hyphomicrobiales</taxon>
        <taxon>Phyllobacteriaceae</taxon>
        <taxon>Mesorhizobium</taxon>
    </lineage>
</organism>
<comment type="caution">
    <text evidence="1">The sequence shown here is derived from an EMBL/GenBank/DDBJ whole genome shotgun (WGS) entry which is preliminary data.</text>
</comment>
<proteinExistence type="predicted"/>
<gene>
    <name evidence="1" type="ORF">IQ26_05278</name>
</gene>
<dbReference type="EMBL" id="VLKT01000038">
    <property type="protein sequence ID" value="TWI28400.1"/>
    <property type="molecule type" value="Genomic_DNA"/>
</dbReference>
<sequence length="46" mass="4844">MSLAEATDKENCESNRFAALRLTESVGSYAGLVIIPSAQSTGSVIR</sequence>
<dbReference type="AlphaFoldDB" id="A0A562N8H6"/>
<reference evidence="1 2" key="1">
    <citation type="journal article" date="2015" name="Stand. Genomic Sci.">
        <title>Genomic Encyclopedia of Bacterial and Archaeal Type Strains, Phase III: the genomes of soil and plant-associated and newly described type strains.</title>
        <authorList>
            <person name="Whitman W.B."/>
            <person name="Woyke T."/>
            <person name="Klenk H.P."/>
            <person name="Zhou Y."/>
            <person name="Lilburn T.G."/>
            <person name="Beck B.J."/>
            <person name="De Vos P."/>
            <person name="Vandamme P."/>
            <person name="Eisen J.A."/>
            <person name="Garrity G."/>
            <person name="Hugenholtz P."/>
            <person name="Kyrpides N.C."/>
        </authorList>
    </citation>
    <scope>NUCLEOTIDE SEQUENCE [LARGE SCALE GENOMIC DNA]</scope>
    <source>
        <strain evidence="1 2">CGMCC 1.2546</strain>
    </source>
</reference>
<accession>A0A562N8H6</accession>
<keyword evidence="2" id="KW-1185">Reference proteome</keyword>